<dbReference type="Proteomes" id="UP000823893">
    <property type="component" value="Unassembled WGS sequence"/>
</dbReference>
<dbReference type="Gene3D" id="3.40.50.300">
    <property type="entry name" value="P-loop containing nucleotide triphosphate hydrolases"/>
    <property type="match status" value="1"/>
</dbReference>
<reference evidence="1" key="1">
    <citation type="journal article" date="2021" name="PeerJ">
        <title>Extensive microbial diversity within the chicken gut microbiome revealed by metagenomics and culture.</title>
        <authorList>
            <person name="Gilroy R."/>
            <person name="Ravi A."/>
            <person name="Getino M."/>
            <person name="Pursley I."/>
            <person name="Horton D.L."/>
            <person name="Alikhan N.F."/>
            <person name="Baker D."/>
            <person name="Gharbi K."/>
            <person name="Hall N."/>
            <person name="Watson M."/>
            <person name="Adriaenssens E.M."/>
            <person name="Foster-Nyarko E."/>
            <person name="Jarju S."/>
            <person name="Secka A."/>
            <person name="Antonio M."/>
            <person name="Oren A."/>
            <person name="Chaudhuri R.R."/>
            <person name="La Ragione R."/>
            <person name="Hildebrand F."/>
            <person name="Pallen M.J."/>
        </authorList>
    </citation>
    <scope>NUCLEOTIDE SEQUENCE</scope>
    <source>
        <strain evidence="1">ChiSxjej6B18-287</strain>
    </source>
</reference>
<dbReference type="Gene3D" id="3.30.420.240">
    <property type="match status" value="1"/>
</dbReference>
<dbReference type="SUPFAM" id="SSF52540">
    <property type="entry name" value="P-loop containing nucleoside triphosphate hydrolases"/>
    <property type="match status" value="1"/>
</dbReference>
<organism evidence="1 2">
    <name type="scientific">Candidatus Blautia merdigallinarum</name>
    <dbReference type="NCBI Taxonomy" id="2838495"/>
    <lineage>
        <taxon>Bacteria</taxon>
        <taxon>Bacillati</taxon>
        <taxon>Bacillota</taxon>
        <taxon>Clostridia</taxon>
        <taxon>Lachnospirales</taxon>
        <taxon>Lachnospiraceae</taxon>
        <taxon>Blautia</taxon>
    </lineage>
</organism>
<name>A0A9D2SKE0_9FIRM</name>
<sequence length="467" mass="53213">MLSSEAIRYYAVHPAEFVEDIIQAVPDKNQADILNSIVKNPMTSVRSGHGIGKSTVEAWAVIWFIVTHPYPKIPCTAPTQHQLYDILWAEISKWKRNNKVLDNELTWTKEKLYMKGHSEEWFAVARTSSTPDALQGFHAEHMLYIIDEASGVDDAIFEPVLGALSTPGARLLMCGNPTQLSGFFYDSHNKLREQYATYHIDGRNSSRVSDEFVRTIINMYGEDSDVFRVRVAGDFPLAEDDIFISLPLVEKSVQTEYYPRKVPDSIHIGCDVARFGTDKTVIGYRTDEKVQFFKKRVGQDTMKTADDILLLGTLLVSQYGLNKDRDLPIPIKIDDGGVGGGVVDRLRQMKRNHPERLWWMEIYPVKFGQRIRHRFYDDSTTYMMANLKKLLKPFDDEGNPKEVEVILPDDDAMIAQISGRKYGIMENGKIRVESKKAMKERGLPSPDEADCILLVCMPIKRQKKKKG</sequence>
<comment type="caution">
    <text evidence="1">The sequence shown here is derived from an EMBL/GenBank/DDBJ whole genome shotgun (WGS) entry which is preliminary data.</text>
</comment>
<dbReference type="EMBL" id="DWWV01000081">
    <property type="protein sequence ID" value="HJC10439.1"/>
    <property type="molecule type" value="Genomic_DNA"/>
</dbReference>
<evidence type="ECO:0000313" key="1">
    <source>
        <dbReference type="EMBL" id="HJC10439.1"/>
    </source>
</evidence>
<protein>
    <submittedName>
        <fullName evidence="1">Terminase B</fullName>
    </submittedName>
</protein>
<dbReference type="InterPro" id="IPR027417">
    <property type="entry name" value="P-loop_NTPase"/>
</dbReference>
<dbReference type="AlphaFoldDB" id="A0A9D2SKE0"/>
<gene>
    <name evidence="1" type="ORF">H9935_06440</name>
</gene>
<accession>A0A9D2SKE0</accession>
<evidence type="ECO:0000313" key="2">
    <source>
        <dbReference type="Proteomes" id="UP000823893"/>
    </source>
</evidence>
<reference evidence="1" key="2">
    <citation type="submission" date="2021-04" db="EMBL/GenBank/DDBJ databases">
        <authorList>
            <person name="Gilroy R."/>
        </authorList>
    </citation>
    <scope>NUCLEOTIDE SEQUENCE</scope>
    <source>
        <strain evidence="1">ChiSxjej6B18-287</strain>
    </source>
</reference>
<proteinExistence type="predicted"/>